<dbReference type="InterPro" id="IPR029062">
    <property type="entry name" value="Class_I_gatase-like"/>
</dbReference>
<evidence type="ECO:0000313" key="6">
    <source>
        <dbReference type="EMBL" id="MFH5244146.1"/>
    </source>
</evidence>
<evidence type="ECO:0000256" key="3">
    <source>
        <dbReference type="ARBA" id="ARBA00023163"/>
    </source>
</evidence>
<dbReference type="SUPFAM" id="SSF46689">
    <property type="entry name" value="Homeodomain-like"/>
    <property type="match status" value="2"/>
</dbReference>
<dbReference type="SUPFAM" id="SSF52317">
    <property type="entry name" value="Class I glutamine amidotransferase-like"/>
    <property type="match status" value="1"/>
</dbReference>
<evidence type="ECO:0000313" key="7">
    <source>
        <dbReference type="Proteomes" id="UP001609176"/>
    </source>
</evidence>
<dbReference type="Pfam" id="PF01965">
    <property type="entry name" value="DJ-1_PfpI"/>
    <property type="match status" value="1"/>
</dbReference>
<keyword evidence="1" id="KW-0805">Transcription regulation</keyword>
<reference evidence="7 8" key="1">
    <citation type="submission" date="2024-10" db="EMBL/GenBank/DDBJ databases">
        <authorList>
            <person name="Riesco R."/>
        </authorList>
    </citation>
    <scope>NUCLEOTIDE SEQUENCE [LARGE SCALE GENOMIC DNA]</scope>
    <source>
        <strain evidence="6 7">NCIMB 15448</strain>
        <strain evidence="5 8">NCIMB 15450</strain>
    </source>
</reference>
<dbReference type="InterPro" id="IPR018062">
    <property type="entry name" value="HTH_AraC-typ_CS"/>
</dbReference>
<evidence type="ECO:0000256" key="1">
    <source>
        <dbReference type="ARBA" id="ARBA00023015"/>
    </source>
</evidence>
<dbReference type="InterPro" id="IPR018060">
    <property type="entry name" value="HTH_AraC"/>
</dbReference>
<gene>
    <name evidence="6" type="ORF">ACHIPV_20025</name>
    <name evidence="5" type="ORF">ACHIRB_30060</name>
</gene>
<dbReference type="Gene3D" id="1.10.10.60">
    <property type="entry name" value="Homeodomain-like"/>
    <property type="match status" value="1"/>
</dbReference>
<proteinExistence type="predicted"/>
<dbReference type="InterPro" id="IPR052158">
    <property type="entry name" value="INH-QAR"/>
</dbReference>
<accession>A0ABW7KDE5</accession>
<dbReference type="EMBL" id="JBIMSN010000159">
    <property type="protein sequence ID" value="MFH5232780.1"/>
    <property type="molecule type" value="Genomic_DNA"/>
</dbReference>
<dbReference type="Proteomes" id="UP001609176">
    <property type="component" value="Unassembled WGS sequence"/>
</dbReference>
<dbReference type="PROSITE" id="PS01124">
    <property type="entry name" value="HTH_ARAC_FAMILY_2"/>
    <property type="match status" value="1"/>
</dbReference>
<organism evidence="5 8">
    <name type="scientific">Antrihabitans spumae</name>
    <dbReference type="NCBI Taxonomy" id="3373370"/>
    <lineage>
        <taxon>Bacteria</taxon>
        <taxon>Bacillati</taxon>
        <taxon>Actinomycetota</taxon>
        <taxon>Actinomycetes</taxon>
        <taxon>Mycobacteriales</taxon>
        <taxon>Nocardiaceae</taxon>
        <taxon>Antrihabitans</taxon>
    </lineage>
</organism>
<dbReference type="PROSITE" id="PS00041">
    <property type="entry name" value="HTH_ARAC_FAMILY_1"/>
    <property type="match status" value="1"/>
</dbReference>
<evidence type="ECO:0000313" key="5">
    <source>
        <dbReference type="EMBL" id="MFH5232780.1"/>
    </source>
</evidence>
<dbReference type="CDD" id="cd03137">
    <property type="entry name" value="GATase1_AraC_1"/>
    <property type="match status" value="1"/>
</dbReference>
<keyword evidence="3" id="KW-0804">Transcription</keyword>
<dbReference type="Gene3D" id="3.40.50.880">
    <property type="match status" value="1"/>
</dbReference>
<evidence type="ECO:0000256" key="2">
    <source>
        <dbReference type="ARBA" id="ARBA00023125"/>
    </source>
</evidence>
<comment type="caution">
    <text evidence="5">The sequence shown here is derived from an EMBL/GenBank/DDBJ whole genome shotgun (WGS) entry which is preliminary data.</text>
</comment>
<sequence>MRIAVYTFDDITMFHLAAPLIVFGEVTRLGLAPGWTTKLWSNRPGSIRTSEGYAIGGIAGPDAAASADMVIVPSWHLSLRPLDKVVENVLIQAHSRGAVVVGLCLGAFAIADAGLLDGRPAVTHWSVMPELAERSGGSPVDSSVLYIDHGDVVTSAGTVSSIDACLHLVRAHLGVSAATRVARQLVVAPHREGGQAQYIERPLGNQATDTTIAEMQEWILAHLSADLAVDRLAERARMSRRSFLRHFKMSTGTTPARWIADRRIQESRNLLESTDWSIDVVAAACGIGSAVTLRQRFASTFGTSPSQYRRQFANRGSA</sequence>
<dbReference type="PANTHER" id="PTHR43130">
    <property type="entry name" value="ARAC-FAMILY TRANSCRIPTIONAL REGULATOR"/>
    <property type="match status" value="1"/>
</dbReference>
<dbReference type="InterPro" id="IPR009057">
    <property type="entry name" value="Homeodomain-like_sf"/>
</dbReference>
<dbReference type="RefSeq" id="WP_395125522.1">
    <property type="nucleotide sequence ID" value="NZ_JBIMSN010000159.1"/>
</dbReference>
<dbReference type="Pfam" id="PF12833">
    <property type="entry name" value="HTH_18"/>
    <property type="match status" value="1"/>
</dbReference>
<evidence type="ECO:0000259" key="4">
    <source>
        <dbReference type="PROSITE" id="PS01124"/>
    </source>
</evidence>
<evidence type="ECO:0000313" key="8">
    <source>
        <dbReference type="Proteomes" id="UP001609219"/>
    </source>
</evidence>
<dbReference type="SMART" id="SM00342">
    <property type="entry name" value="HTH_ARAC"/>
    <property type="match status" value="1"/>
</dbReference>
<dbReference type="InterPro" id="IPR002818">
    <property type="entry name" value="DJ-1/PfpI"/>
</dbReference>
<feature type="domain" description="HTH araC/xylS-type" evidence="4">
    <location>
        <begin position="213"/>
        <end position="311"/>
    </location>
</feature>
<keyword evidence="2" id="KW-0238">DNA-binding</keyword>
<keyword evidence="8" id="KW-1185">Reference proteome</keyword>
<protein>
    <submittedName>
        <fullName evidence="5">GlxA family transcriptional regulator</fullName>
    </submittedName>
</protein>
<dbReference type="PANTHER" id="PTHR43130:SF3">
    <property type="entry name" value="HTH-TYPE TRANSCRIPTIONAL REGULATOR RV1931C"/>
    <property type="match status" value="1"/>
</dbReference>
<dbReference type="EMBL" id="JBIMSP010000036">
    <property type="protein sequence ID" value="MFH5244146.1"/>
    <property type="molecule type" value="Genomic_DNA"/>
</dbReference>
<dbReference type="Proteomes" id="UP001609219">
    <property type="component" value="Unassembled WGS sequence"/>
</dbReference>
<name>A0ABW7KDE5_9NOCA</name>